<dbReference type="GO" id="GO:0009264">
    <property type="term" value="P:deoxyribonucleotide catabolic process"/>
    <property type="evidence" value="ECO:0007669"/>
    <property type="project" value="UniProtKB-UniRule"/>
</dbReference>
<dbReference type="HAMAP" id="MF_00114">
    <property type="entry name" value="DeoC_type1"/>
    <property type="match status" value="1"/>
</dbReference>
<reference evidence="7 8" key="1">
    <citation type="submission" date="2019-06" db="EMBL/GenBank/DDBJ databases">
        <title>Genomic insights into carbon and energy metabolism of Deferribacter autotrophicus revealed new metabolic traits in the phylum Deferribacteres.</title>
        <authorList>
            <person name="Slobodkin A.I."/>
            <person name="Slobodkina G.B."/>
            <person name="Allioux M."/>
            <person name="Alain K."/>
            <person name="Jebbar M."/>
            <person name="Shadrin V."/>
            <person name="Kublanov I.V."/>
            <person name="Toshchakov S.V."/>
            <person name="Bonch-Osmolovskaya E.A."/>
        </authorList>
    </citation>
    <scope>NUCLEOTIDE SEQUENCE [LARGE SCALE GENOMIC DNA]</scope>
    <source>
        <strain evidence="7 8">SL50</strain>
    </source>
</reference>
<evidence type="ECO:0000313" key="8">
    <source>
        <dbReference type="Proteomes" id="UP000322876"/>
    </source>
</evidence>
<dbReference type="GO" id="GO:0006018">
    <property type="term" value="P:2-deoxyribose 1-phosphate catabolic process"/>
    <property type="evidence" value="ECO:0007669"/>
    <property type="project" value="UniProtKB-UniRule"/>
</dbReference>
<dbReference type="PANTHER" id="PTHR10889">
    <property type="entry name" value="DEOXYRIBOSE-PHOSPHATE ALDOLASE"/>
    <property type="match status" value="1"/>
</dbReference>
<evidence type="ECO:0000256" key="1">
    <source>
        <dbReference type="ARBA" id="ARBA00010936"/>
    </source>
</evidence>
<dbReference type="Proteomes" id="UP000322876">
    <property type="component" value="Unassembled WGS sequence"/>
</dbReference>
<comment type="catalytic activity">
    <reaction evidence="5 6">
        <text>2-deoxy-D-ribose 5-phosphate = D-glyceraldehyde 3-phosphate + acetaldehyde</text>
        <dbReference type="Rhea" id="RHEA:12821"/>
        <dbReference type="ChEBI" id="CHEBI:15343"/>
        <dbReference type="ChEBI" id="CHEBI:59776"/>
        <dbReference type="ChEBI" id="CHEBI:62877"/>
        <dbReference type="EC" id="4.1.2.4"/>
    </reaction>
</comment>
<sequence>MFHVNYKSTELICKQKNEIFREEEFNIMKIYIEPRDVIEKIDITYLKGDITNEIIKKYIAYCERYNFYGLCLPISKLYENKELFSQRSFKTITVIGFPFGYDFMDNKSIEISYGKNIGIDEYDVVMNISKFLENDYKTVLQELTGIRKLIKNKIMKVIIETCYLSEKQIIDAVKLLIDANVDYVKTSTGFGSSGARLSDVALIKDKFGDKIKIKASGGIKTYEQAVLFLKAGADRLGMSNVEDIIVQYERN</sequence>
<organism evidence="7 8">
    <name type="scientific">Deferribacter autotrophicus</name>
    <dbReference type="NCBI Taxonomy" id="500465"/>
    <lineage>
        <taxon>Bacteria</taxon>
        <taxon>Pseudomonadati</taxon>
        <taxon>Deferribacterota</taxon>
        <taxon>Deferribacteres</taxon>
        <taxon>Deferribacterales</taxon>
        <taxon>Deferribacteraceae</taxon>
        <taxon>Deferribacter</taxon>
    </lineage>
</organism>
<feature type="active site" description="Proton donor/acceptor" evidence="6">
    <location>
        <position position="123"/>
    </location>
</feature>
<keyword evidence="2 6" id="KW-0963">Cytoplasm</keyword>
<keyword evidence="8" id="KW-1185">Reference proteome</keyword>
<evidence type="ECO:0000256" key="4">
    <source>
        <dbReference type="ARBA" id="ARBA00023270"/>
    </source>
</evidence>
<feature type="active site" description="Proton donor/acceptor" evidence="6">
    <location>
        <position position="214"/>
    </location>
</feature>
<dbReference type="PANTHER" id="PTHR10889:SF1">
    <property type="entry name" value="DEOXYRIBOSE-PHOSPHATE ALDOLASE"/>
    <property type="match status" value="1"/>
</dbReference>
<evidence type="ECO:0000256" key="5">
    <source>
        <dbReference type="ARBA" id="ARBA00048791"/>
    </source>
</evidence>
<evidence type="ECO:0000256" key="2">
    <source>
        <dbReference type="ARBA" id="ARBA00022490"/>
    </source>
</evidence>
<dbReference type="GO" id="GO:0016052">
    <property type="term" value="P:carbohydrate catabolic process"/>
    <property type="evidence" value="ECO:0007669"/>
    <property type="project" value="TreeGrafter"/>
</dbReference>
<dbReference type="Pfam" id="PF01791">
    <property type="entry name" value="DeoC"/>
    <property type="match status" value="1"/>
</dbReference>
<comment type="similarity">
    <text evidence="1 6">Belongs to the DeoC/FbaB aldolase family. DeoC type 1 subfamily.</text>
</comment>
<dbReference type="NCBIfam" id="TIGR00126">
    <property type="entry name" value="deoC"/>
    <property type="match status" value="1"/>
</dbReference>
<comment type="subcellular location">
    <subcellularLocation>
        <location evidence="6">Cytoplasm</location>
    </subcellularLocation>
</comment>
<dbReference type="InterPro" id="IPR011343">
    <property type="entry name" value="DeoC"/>
</dbReference>
<dbReference type="AlphaFoldDB" id="A0A5A8F7Q4"/>
<dbReference type="GO" id="GO:0004139">
    <property type="term" value="F:deoxyribose-phosphate aldolase activity"/>
    <property type="evidence" value="ECO:0007669"/>
    <property type="project" value="UniProtKB-UniRule"/>
</dbReference>
<dbReference type="EC" id="4.1.2.4" evidence="6"/>
<dbReference type="SUPFAM" id="SSF51569">
    <property type="entry name" value="Aldolase"/>
    <property type="match status" value="1"/>
</dbReference>
<dbReference type="InterPro" id="IPR013785">
    <property type="entry name" value="Aldolase_TIM"/>
</dbReference>
<name>A0A5A8F7Q4_9BACT</name>
<accession>A0A5A8F7Q4</accession>
<evidence type="ECO:0000256" key="6">
    <source>
        <dbReference type="HAMAP-Rule" id="MF_00114"/>
    </source>
</evidence>
<keyword evidence="3 6" id="KW-0456">Lyase</keyword>
<dbReference type="CDD" id="cd00959">
    <property type="entry name" value="DeoC"/>
    <property type="match status" value="1"/>
</dbReference>
<proteinExistence type="inferred from homology"/>
<keyword evidence="4 6" id="KW-0704">Schiff base</keyword>
<dbReference type="EMBL" id="VFJB01000001">
    <property type="protein sequence ID" value="KAA0259479.1"/>
    <property type="molecule type" value="Genomic_DNA"/>
</dbReference>
<comment type="pathway">
    <text evidence="6">Carbohydrate degradation; 2-deoxy-D-ribose 1-phosphate degradation; D-glyceraldehyde 3-phosphate and acetaldehyde from 2-deoxy-alpha-D-ribose 1-phosphate: step 2/2.</text>
</comment>
<dbReference type="UniPathway" id="UPA00002">
    <property type="reaction ID" value="UER00468"/>
</dbReference>
<comment type="function">
    <text evidence="6">Catalyzes a reversible aldol reaction between acetaldehyde and D-glyceraldehyde 3-phosphate to generate 2-deoxy-D-ribose 5-phosphate.</text>
</comment>
<feature type="active site" description="Schiff-base intermediate with acetaldehyde" evidence="6">
    <location>
        <position position="185"/>
    </location>
</feature>
<dbReference type="InterPro" id="IPR002915">
    <property type="entry name" value="DeoC/FbaB/LacD_aldolase"/>
</dbReference>
<evidence type="ECO:0000256" key="3">
    <source>
        <dbReference type="ARBA" id="ARBA00023239"/>
    </source>
</evidence>
<dbReference type="PIRSF" id="PIRSF001357">
    <property type="entry name" value="DeoC"/>
    <property type="match status" value="1"/>
</dbReference>
<gene>
    <name evidence="6 7" type="primary">deoC</name>
    <name evidence="7" type="ORF">FHQ18_00975</name>
</gene>
<evidence type="ECO:0000313" key="7">
    <source>
        <dbReference type="EMBL" id="KAA0259479.1"/>
    </source>
</evidence>
<protein>
    <recommendedName>
        <fullName evidence="6">Deoxyribose-phosphate aldolase</fullName>
        <shortName evidence="6">DERA</shortName>
        <ecNumber evidence="6">4.1.2.4</ecNumber>
    </recommendedName>
    <alternativeName>
        <fullName evidence="6">2-deoxy-D-ribose 5-phosphate aldolase</fullName>
    </alternativeName>
    <alternativeName>
        <fullName evidence="6">Phosphodeoxyriboaldolase</fullName>
        <shortName evidence="6">Deoxyriboaldolase</shortName>
    </alternativeName>
</protein>
<dbReference type="SMART" id="SM01133">
    <property type="entry name" value="DeoC"/>
    <property type="match status" value="1"/>
</dbReference>
<dbReference type="GO" id="GO:0005737">
    <property type="term" value="C:cytoplasm"/>
    <property type="evidence" value="ECO:0007669"/>
    <property type="project" value="UniProtKB-SubCell"/>
</dbReference>
<dbReference type="Gene3D" id="3.20.20.70">
    <property type="entry name" value="Aldolase class I"/>
    <property type="match status" value="1"/>
</dbReference>
<dbReference type="OrthoDB" id="9778711at2"/>
<dbReference type="InterPro" id="IPR028581">
    <property type="entry name" value="DeoC_typeI"/>
</dbReference>
<comment type="caution">
    <text evidence="7">The sequence shown here is derived from an EMBL/GenBank/DDBJ whole genome shotgun (WGS) entry which is preliminary data.</text>
</comment>